<feature type="compositionally biased region" description="Basic and acidic residues" evidence="8">
    <location>
        <begin position="1068"/>
        <end position="1077"/>
    </location>
</feature>
<evidence type="ECO:0000313" key="10">
    <source>
        <dbReference type="EMBL" id="CAG8563777.1"/>
    </source>
</evidence>
<feature type="compositionally biased region" description="Low complexity" evidence="8">
    <location>
        <begin position="257"/>
        <end position="266"/>
    </location>
</feature>
<dbReference type="InterPro" id="IPR019821">
    <property type="entry name" value="Kinesin_motor_CS"/>
</dbReference>
<feature type="region of interest" description="Disordered" evidence="8">
    <location>
        <begin position="1043"/>
        <end position="1077"/>
    </location>
</feature>
<feature type="coiled-coil region" evidence="7">
    <location>
        <begin position="801"/>
        <end position="828"/>
    </location>
</feature>
<feature type="region of interest" description="Disordered" evidence="8">
    <location>
        <begin position="1141"/>
        <end position="1165"/>
    </location>
</feature>
<feature type="region of interest" description="Disordered" evidence="8">
    <location>
        <begin position="237"/>
        <end position="275"/>
    </location>
</feature>
<dbReference type="Proteomes" id="UP000789405">
    <property type="component" value="Unassembled WGS sequence"/>
</dbReference>
<keyword evidence="4 6" id="KW-0067">ATP-binding</keyword>
<feature type="compositionally biased region" description="Low complexity" evidence="8">
    <location>
        <begin position="1830"/>
        <end position="1840"/>
    </location>
</feature>
<evidence type="ECO:0000313" key="11">
    <source>
        <dbReference type="Proteomes" id="UP000789405"/>
    </source>
</evidence>
<dbReference type="InterPro" id="IPR027640">
    <property type="entry name" value="Kinesin-like_fam"/>
</dbReference>
<evidence type="ECO:0000256" key="3">
    <source>
        <dbReference type="ARBA" id="ARBA00022741"/>
    </source>
</evidence>
<sequence length="2080" mass="235301">MASSEKTSVQVALRIRPLTDQDQKTLPPRFQRQVLSASPHAPNQVIVSGEKKQFYSFDHVFSPETLQNEVYEKAVLKLIDKFIEGYNVTILAYGQTSSGKTYTMGTSDSSKIPADQKGIVPRAMQTLFDIINSTQYKSRKLQIKVSFIEIYNEDLIDLLGEGEGESRPQVTIREDSKGHILWSGLQEIKVNSVDEVMGYLSRGSLNRQVGATDMNQKSSRSHAIFSVTLIQHKFVSGTGGGSRSMTPEIPELKTGIRPPSRSSSRLSNKRSDDGSGEWISVTSKFHFVDLAGSERLKKTGTVGDRVKEGISINSGLLALGNVISALGDPSKAKHTTHIPYRDSKLTRLLQDSLGGNAQTLMIACVSGAEYNLDETVNTLKYANRARNIKNTAVVNQEEAGWNDIEHLQSLVAKLRNEIKALRAADALANGSFGGNSTPASGRSTPLGISGRETPSYQSHLKRPSTPLSINMALGNANPNHKDVEVLEEQLSQLQRSYADLTQKYAKISAELALHQDNSDDVGTTPSKSSSVKIQQDDIKSKPSMKPIKEELFSASFQEAVEPVIEEYEKSISALESKLALTRAALSHSETTMQEQEQKLIYAEQANEQNKNLINDLKNKVARFNERESTTEHYIKDLESKLEAQSTEQQKDQDLINELKNKITQLKSNGDNSEGYIQSLESRLAVSEEQLSKFRQNVGNLEIRLQDREAAYQDLENRMKLMEVDDKKILINEIDDRDKRISQLEQKVDLLMKELDRLREFSNSDEIDIHERSVSEFSTNSNYSLSTSQSITPLGEHERMNISALEIKLSELQKTHEDTVKEFNEMKDKYQSCVAEIDDLRVQLTEARLINSEIDDNFKSTPSTPITPMSPMSTNSVNSFRFSLPQTTRSNEFSKEALYKTLDASKRTFHHRKARSLSAEIKGSEKRDLVHLAIMQKLNNELKQLSSLNEDKDHGLVSIKQEFARLEMCYRETLELVEELREEIKRRDALAQLEVMSVITSDHSNTEGYTPSNISEIDKLDIVQRLREEVEQLKEEQRLEMEHLSEYKKNKGNVDEVSLEGSRPGENADASKSENENDELLAHRRQIEKLQVEIESKSHTIAALLLPNEYQNTIRRLEDELQEVKEAHRIAMKEKYGKSSITSETVEEDVNRSITHNDATSSDKLEQNVDENVRELEDKVKELEVQLTKAKEAQQHIPTPMNSLLTMIDPAHKTLNALQTKLSDLQRDLVSKSNNGQDLKAEQELVSSIQGQLEILITDIKRKYELIDNLKRDLVDKGTMQQKLKEKEVEVSELKVHLIQLEEHNKNLSREIEELQTRILSNDPSNNSGELLQELKDAKEKESLAQNRLKALKSEEENLRNEIKSMRKIEIAQREKITALETRLIENGCIIDENLIKLRTELALTKEAEIVNNRTIMDIETKLNGSISDTDVSEDSDSLTDMKNKLAESKSAGSHLRKTIQELETKLLTAEKESSNLQSPAIDNKMVEDLTDQLKSVQIESLTYKERVQELENTTQQLRSSNEEYLKIKNELNNQIEQLQGKLESLVEESNNVAIDSKMIEDLTDQLKSVQSESLAYKERVQELENAAQQLRSSNEDYLIIKSELNNQVERLQKELESLAEEFAEAAIKYEDSEATLQEQKNRIVHLEETLETFKNQKGNSDSGLAQLAAENETLRHTNDNLNTKISEAEDRILSLNERITTLQRELENAKSPNNDQNIESVKTLKEKIHELEMEKQVLEEANATFLEDHKKLDQKIESLTQQLTSAGKSGNKTAAHLADLNGKISTLENEIDQARQKSREDIAIKEKEMMRLLEINEQLMQGKSDAALRSPKSPKSPKSPNDTDSLDSGYVSGSTRTLNNTDNVLQNKFIHQENTITQQNNLIKTLQDKINELERRSPSLGRPVSAELDAVGGDSKKNSIRYSDLKTPPAPPPTQPLPLPPTSPSPPPRVSQDLTLEVQKLNKKIATIEGENLQNCQLIETLEESLNDTEKNLQIARQELQVLQHEKLDLVGQVKNLKNQLEDATIQFEKTRSTVQQEKEAIEATLEKEKRAKQMAERAKLQLESQMEQLMAKKSKFMCF</sequence>
<keyword evidence="3 6" id="KW-0547">Nucleotide-binding</keyword>
<dbReference type="InterPro" id="IPR027417">
    <property type="entry name" value="P-loop_NTPase"/>
</dbReference>
<feature type="region of interest" description="Disordered" evidence="8">
    <location>
        <begin position="1894"/>
        <end position="1951"/>
    </location>
</feature>
<comment type="similarity">
    <text evidence="6">Belongs to the TRAFAC class myosin-kinesin ATPase superfamily. Kinesin family.</text>
</comment>
<evidence type="ECO:0000256" key="8">
    <source>
        <dbReference type="SAM" id="MobiDB-lite"/>
    </source>
</evidence>
<name>A0A9N9BGF2_9GLOM</name>
<dbReference type="GO" id="GO:0003777">
    <property type="term" value="F:microtubule motor activity"/>
    <property type="evidence" value="ECO:0007669"/>
    <property type="project" value="InterPro"/>
</dbReference>
<dbReference type="EMBL" id="CAJVPY010002531">
    <property type="protein sequence ID" value="CAG8563777.1"/>
    <property type="molecule type" value="Genomic_DNA"/>
</dbReference>
<feature type="coiled-coil region" evidence="7">
    <location>
        <begin position="564"/>
        <end position="760"/>
    </location>
</feature>
<feature type="binding site" evidence="6">
    <location>
        <begin position="94"/>
        <end position="101"/>
    </location>
    <ligand>
        <name>ATP</name>
        <dbReference type="ChEBI" id="CHEBI:30616"/>
    </ligand>
</feature>
<dbReference type="PROSITE" id="PS50067">
    <property type="entry name" value="KINESIN_MOTOR_2"/>
    <property type="match status" value="1"/>
</dbReference>
<evidence type="ECO:0000256" key="2">
    <source>
        <dbReference type="ARBA" id="ARBA00022490"/>
    </source>
</evidence>
<feature type="coiled-coil region" evidence="7">
    <location>
        <begin position="1283"/>
        <end position="1371"/>
    </location>
</feature>
<dbReference type="InterPro" id="IPR036961">
    <property type="entry name" value="Kinesin_motor_dom_sf"/>
</dbReference>
<dbReference type="InterPro" id="IPR001752">
    <property type="entry name" value="Kinesin_motor_dom"/>
</dbReference>
<feature type="coiled-coil region" evidence="7">
    <location>
        <begin position="1452"/>
        <end position="1797"/>
    </location>
</feature>
<dbReference type="SUPFAM" id="SSF57997">
    <property type="entry name" value="Tropomyosin"/>
    <property type="match status" value="1"/>
</dbReference>
<feature type="compositionally biased region" description="Basic and acidic residues" evidence="8">
    <location>
        <begin position="1043"/>
        <end position="1053"/>
    </location>
</feature>
<dbReference type="PRINTS" id="PR00380">
    <property type="entry name" value="KINESINHEAVY"/>
</dbReference>
<dbReference type="GO" id="GO:0008017">
    <property type="term" value="F:microtubule binding"/>
    <property type="evidence" value="ECO:0007669"/>
    <property type="project" value="InterPro"/>
</dbReference>
<dbReference type="Gene3D" id="3.40.850.10">
    <property type="entry name" value="Kinesin motor domain"/>
    <property type="match status" value="1"/>
</dbReference>
<dbReference type="SMART" id="SM00129">
    <property type="entry name" value="KISc"/>
    <property type="match status" value="1"/>
</dbReference>
<feature type="region of interest" description="Disordered" evidence="8">
    <location>
        <begin position="1824"/>
        <end position="1859"/>
    </location>
</feature>
<dbReference type="Gene3D" id="1.10.287.1490">
    <property type="match status" value="1"/>
</dbReference>
<accession>A0A9N9BGF2</accession>
<dbReference type="PANTHER" id="PTHR47969:SF15">
    <property type="entry name" value="CHROMOSOME-ASSOCIATED KINESIN KIF4A-RELATED"/>
    <property type="match status" value="1"/>
</dbReference>
<dbReference type="SUPFAM" id="SSF52540">
    <property type="entry name" value="P-loop containing nucleoside triphosphate hydrolases"/>
    <property type="match status" value="1"/>
</dbReference>
<dbReference type="CDD" id="cd01372">
    <property type="entry name" value="KISc_KIF4"/>
    <property type="match status" value="1"/>
</dbReference>
<feature type="domain" description="Kinesin motor" evidence="9">
    <location>
        <begin position="8"/>
        <end position="388"/>
    </location>
</feature>
<dbReference type="GO" id="GO:0051231">
    <property type="term" value="P:spindle elongation"/>
    <property type="evidence" value="ECO:0007669"/>
    <property type="project" value="TreeGrafter"/>
</dbReference>
<feature type="compositionally biased region" description="Polar residues" evidence="8">
    <location>
        <begin position="434"/>
        <end position="443"/>
    </location>
</feature>
<protein>
    <submittedName>
        <fullName evidence="10">1442_t:CDS:1</fullName>
    </submittedName>
</protein>
<dbReference type="GO" id="GO:0005524">
    <property type="term" value="F:ATP binding"/>
    <property type="evidence" value="ECO:0007669"/>
    <property type="project" value="UniProtKB-UniRule"/>
</dbReference>
<keyword evidence="5 7" id="KW-0175">Coiled coil</keyword>
<gene>
    <name evidence="10" type="ORF">DERYTH_LOCUS5867</name>
</gene>
<feature type="region of interest" description="Disordered" evidence="8">
    <location>
        <begin position="430"/>
        <end position="462"/>
    </location>
</feature>
<dbReference type="Pfam" id="PF00225">
    <property type="entry name" value="Kinesin"/>
    <property type="match status" value="1"/>
</dbReference>
<dbReference type="GO" id="GO:0005737">
    <property type="term" value="C:cytoplasm"/>
    <property type="evidence" value="ECO:0007669"/>
    <property type="project" value="UniProtKB-SubCell"/>
</dbReference>
<dbReference type="PANTHER" id="PTHR47969">
    <property type="entry name" value="CHROMOSOME-ASSOCIATED KINESIN KIF4A-RELATED"/>
    <property type="match status" value="1"/>
</dbReference>
<evidence type="ECO:0000256" key="4">
    <source>
        <dbReference type="ARBA" id="ARBA00022840"/>
    </source>
</evidence>
<dbReference type="OrthoDB" id="3176171at2759"/>
<comment type="subcellular location">
    <subcellularLocation>
        <location evidence="1">Cytoplasm</location>
    </subcellularLocation>
</comment>
<dbReference type="GO" id="GO:0007052">
    <property type="term" value="P:mitotic spindle organization"/>
    <property type="evidence" value="ECO:0007669"/>
    <property type="project" value="TreeGrafter"/>
</dbReference>
<evidence type="ECO:0000256" key="1">
    <source>
        <dbReference type="ARBA" id="ARBA00004496"/>
    </source>
</evidence>
<evidence type="ECO:0000256" key="7">
    <source>
        <dbReference type="SAM" id="Coils"/>
    </source>
</evidence>
<keyword evidence="11" id="KW-1185">Reference proteome</keyword>
<reference evidence="10" key="1">
    <citation type="submission" date="2021-06" db="EMBL/GenBank/DDBJ databases">
        <authorList>
            <person name="Kallberg Y."/>
            <person name="Tangrot J."/>
            <person name="Rosling A."/>
        </authorList>
    </citation>
    <scope>NUCLEOTIDE SEQUENCE</scope>
    <source>
        <strain evidence="10">MA453B</strain>
    </source>
</reference>
<feature type="compositionally biased region" description="Polar residues" evidence="8">
    <location>
        <begin position="520"/>
        <end position="533"/>
    </location>
</feature>
<proteinExistence type="inferred from homology"/>
<organism evidence="10 11">
    <name type="scientific">Dentiscutata erythropus</name>
    <dbReference type="NCBI Taxonomy" id="1348616"/>
    <lineage>
        <taxon>Eukaryota</taxon>
        <taxon>Fungi</taxon>
        <taxon>Fungi incertae sedis</taxon>
        <taxon>Mucoromycota</taxon>
        <taxon>Glomeromycotina</taxon>
        <taxon>Glomeromycetes</taxon>
        <taxon>Diversisporales</taxon>
        <taxon>Gigasporaceae</taxon>
        <taxon>Dentiscutata</taxon>
    </lineage>
</organism>
<keyword evidence="6" id="KW-0505">Motor protein</keyword>
<dbReference type="PROSITE" id="PS00411">
    <property type="entry name" value="KINESIN_MOTOR_1"/>
    <property type="match status" value="1"/>
</dbReference>
<evidence type="ECO:0000259" key="9">
    <source>
        <dbReference type="PROSITE" id="PS50067"/>
    </source>
</evidence>
<keyword evidence="2" id="KW-0963">Cytoplasm</keyword>
<feature type="region of interest" description="Disordered" evidence="8">
    <location>
        <begin position="516"/>
        <end position="540"/>
    </location>
</feature>
<evidence type="ECO:0000256" key="5">
    <source>
        <dbReference type="ARBA" id="ARBA00023054"/>
    </source>
</evidence>
<dbReference type="GO" id="GO:0005875">
    <property type="term" value="C:microtubule associated complex"/>
    <property type="evidence" value="ECO:0007669"/>
    <property type="project" value="TreeGrafter"/>
</dbReference>
<evidence type="ECO:0000256" key="6">
    <source>
        <dbReference type="PROSITE-ProRule" id="PRU00283"/>
    </source>
</evidence>
<dbReference type="GO" id="GO:0007018">
    <property type="term" value="P:microtubule-based movement"/>
    <property type="evidence" value="ECO:0007669"/>
    <property type="project" value="InterPro"/>
</dbReference>
<comment type="caution">
    <text evidence="10">The sequence shown here is derived from an EMBL/GenBank/DDBJ whole genome shotgun (WGS) entry which is preliminary data.</text>
</comment>
<feature type="coiled-coil region" evidence="7">
    <location>
        <begin position="1951"/>
        <end position="2076"/>
    </location>
</feature>
<feature type="compositionally biased region" description="Pro residues" evidence="8">
    <location>
        <begin position="1928"/>
        <end position="1949"/>
    </location>
</feature>